<name>A0ABZ2KCT5_9BACT</name>
<protein>
    <submittedName>
        <fullName evidence="5">Tetratricopeptide repeat protein</fullName>
    </submittedName>
</protein>
<dbReference type="EMBL" id="CP089982">
    <property type="protein sequence ID" value="WXA96453.1"/>
    <property type="molecule type" value="Genomic_DNA"/>
</dbReference>
<feature type="compositionally biased region" description="Pro residues" evidence="2">
    <location>
        <begin position="167"/>
        <end position="179"/>
    </location>
</feature>
<feature type="repeat" description="TPR" evidence="1">
    <location>
        <begin position="294"/>
        <end position="327"/>
    </location>
</feature>
<keyword evidence="3" id="KW-0732">Signal</keyword>
<dbReference type="Pfam" id="PF24604">
    <property type="entry name" value="B-barrel_PelB_C"/>
    <property type="match status" value="1"/>
</dbReference>
<evidence type="ECO:0000256" key="2">
    <source>
        <dbReference type="SAM" id="MobiDB-lite"/>
    </source>
</evidence>
<dbReference type="InterPro" id="IPR011990">
    <property type="entry name" value="TPR-like_helical_dom_sf"/>
</dbReference>
<dbReference type="PROSITE" id="PS50005">
    <property type="entry name" value="TPR"/>
    <property type="match status" value="2"/>
</dbReference>
<gene>
    <name evidence="5" type="ORF">LZC95_06320</name>
</gene>
<dbReference type="Pfam" id="PF13429">
    <property type="entry name" value="TPR_15"/>
    <property type="match status" value="1"/>
</dbReference>
<dbReference type="InterPro" id="IPR019734">
    <property type="entry name" value="TPR_rpt"/>
</dbReference>
<dbReference type="Gene3D" id="1.25.40.10">
    <property type="entry name" value="Tetratricopeptide repeat domain"/>
    <property type="match status" value="2"/>
</dbReference>
<dbReference type="RefSeq" id="WP_394847069.1">
    <property type="nucleotide sequence ID" value="NZ_CP089982.1"/>
</dbReference>
<evidence type="ECO:0000313" key="6">
    <source>
        <dbReference type="Proteomes" id="UP001379533"/>
    </source>
</evidence>
<evidence type="ECO:0000259" key="4">
    <source>
        <dbReference type="Pfam" id="PF24604"/>
    </source>
</evidence>
<evidence type="ECO:0000256" key="1">
    <source>
        <dbReference type="PROSITE-ProRule" id="PRU00339"/>
    </source>
</evidence>
<accession>A0ABZ2KCT5</accession>
<sequence length="915" mass="102986">MRLYGYGLVCALSMALLGSSPALAAKPRSTPRPARSARDNVVRLATMLDDERTLAELKREGALNPRASEKSVLDAMRAFEALGDPEGAVDILRKRIARFPEETMPRVQLALLFERMGKSENAIPVWQALDEKFGLTTEQTVQYARVLSRVGRLEDALIVLKKHRPNPNEPPPKPPPPNPASHEPWIPPAQAYWRDVGTLAWQFDDSAEALDAYRRVWAADHRAPDASFRLMTLAAEVGAREEATAVALEGYKAEKNPRYLLFIAEQCERVEDWTCVARILNVPISEQALFEGREQFWLLRAEAYDHLGNKNAARDAYRAALRLNPGSVPIRLALLWDAIDRKETQTLSDYLNAWKDDVNGEPEMWSPYAIALVRLGRVREAIPFFQRRIRAQPGEYVTMLGYADALDLIHRGDMAQRLRHHAFAKLREGLVSRLQDPARLPPDEFHQLETHAELTRNLMGVQEGERWFSYAMTHSKPSEYREDFALGWYLGNDKPDYVKKRLASPESLRYERPIWDSYRLSLASTEDDRAEMARILGRSQTLGYAEKYKAELEIGRDDLAQATIQEQLVREEPIADEIELRKAQRDIFERHAPIGRVGGTYEYVDGLHLAGPDILAGHDVGRDWRLFYDGFGREMTSPNQSVTLPGDGRRFEADLGATLRFQQRDSIFEVGGGANYQPSNGGSKATAVPHLELYHARDFFRDRVSAVFSAKLNTQIDDTPFMRLAAVRDEVNVIGHFGITEHLYVVGDVLARENTSRTFEHLGSELGGSADLGVHILRRTPELNIAVRGSVYHRANVSAIPGDLQDVIPVGTAKDVEAYLAPSYRMISGVVQLTRGDFFERQRAERLPLPRYDCAAEFGYLFPQNAPAGGLRCSGSVRVSSHGYVSLLGSYTLGLFGIEDSTMFRTSLAYSQFFN</sequence>
<evidence type="ECO:0000313" key="5">
    <source>
        <dbReference type="EMBL" id="WXA96453.1"/>
    </source>
</evidence>
<dbReference type="InterPro" id="IPR057306">
    <property type="entry name" value="B-barrel_PelB_C"/>
</dbReference>
<proteinExistence type="predicted"/>
<feature type="repeat" description="TPR" evidence="1">
    <location>
        <begin position="362"/>
        <end position="395"/>
    </location>
</feature>
<feature type="domain" description="PelB C-terminal" evidence="4">
    <location>
        <begin position="597"/>
        <end position="900"/>
    </location>
</feature>
<feature type="chain" id="PRO_5046921402" evidence="3">
    <location>
        <begin position="25"/>
        <end position="915"/>
    </location>
</feature>
<feature type="signal peptide" evidence="3">
    <location>
        <begin position="1"/>
        <end position="24"/>
    </location>
</feature>
<feature type="region of interest" description="Disordered" evidence="2">
    <location>
        <begin position="161"/>
        <end position="186"/>
    </location>
</feature>
<reference evidence="5 6" key="1">
    <citation type="submission" date="2021-12" db="EMBL/GenBank/DDBJ databases">
        <title>Discovery of the Pendulisporaceae a myxobacterial family with distinct sporulation behavior and unique specialized metabolism.</title>
        <authorList>
            <person name="Garcia R."/>
            <person name="Popoff A."/>
            <person name="Bader C.D."/>
            <person name="Loehr J."/>
            <person name="Walesch S."/>
            <person name="Walt C."/>
            <person name="Boldt J."/>
            <person name="Bunk B."/>
            <person name="Haeckl F.J.F.P.J."/>
            <person name="Gunesch A.P."/>
            <person name="Birkelbach J."/>
            <person name="Nuebel U."/>
            <person name="Pietschmann T."/>
            <person name="Bach T."/>
            <person name="Mueller R."/>
        </authorList>
    </citation>
    <scope>NUCLEOTIDE SEQUENCE [LARGE SCALE GENOMIC DNA]</scope>
    <source>
        <strain evidence="5 6">MSr12523</strain>
    </source>
</reference>
<keyword evidence="1" id="KW-0802">TPR repeat</keyword>
<keyword evidence="6" id="KW-1185">Reference proteome</keyword>
<evidence type="ECO:0000256" key="3">
    <source>
        <dbReference type="SAM" id="SignalP"/>
    </source>
</evidence>
<dbReference type="Proteomes" id="UP001379533">
    <property type="component" value="Chromosome"/>
</dbReference>
<dbReference type="SMART" id="SM00028">
    <property type="entry name" value="TPR"/>
    <property type="match status" value="2"/>
</dbReference>
<organism evidence="5 6">
    <name type="scientific">Pendulispora brunnea</name>
    <dbReference type="NCBI Taxonomy" id="2905690"/>
    <lineage>
        <taxon>Bacteria</taxon>
        <taxon>Pseudomonadati</taxon>
        <taxon>Myxococcota</taxon>
        <taxon>Myxococcia</taxon>
        <taxon>Myxococcales</taxon>
        <taxon>Sorangiineae</taxon>
        <taxon>Pendulisporaceae</taxon>
        <taxon>Pendulispora</taxon>
    </lineage>
</organism>
<dbReference type="SUPFAM" id="SSF48452">
    <property type="entry name" value="TPR-like"/>
    <property type="match status" value="2"/>
</dbReference>